<dbReference type="PANTHER" id="PTHR46553">
    <property type="entry name" value="ADENINE NUCLEOTIDE ALPHA HYDROLASES-LIKE SUPERFAMILY PROTEIN"/>
    <property type="match status" value="1"/>
</dbReference>
<dbReference type="AlphaFoldDB" id="A0A927GAW3"/>
<proteinExistence type="inferred from homology"/>
<dbReference type="InterPro" id="IPR006016">
    <property type="entry name" value="UspA"/>
</dbReference>
<comment type="similarity">
    <text evidence="1">Belongs to the universal stress protein A family.</text>
</comment>
<dbReference type="SUPFAM" id="SSF52402">
    <property type="entry name" value="Adenine nucleotide alpha hydrolases-like"/>
    <property type="match status" value="2"/>
</dbReference>
<dbReference type="Pfam" id="PF00582">
    <property type="entry name" value="Usp"/>
    <property type="match status" value="2"/>
</dbReference>
<feature type="domain" description="UspA" evidence="3">
    <location>
        <begin position="4"/>
        <end position="145"/>
    </location>
</feature>
<comment type="caution">
    <text evidence="4">The sequence shown here is derived from an EMBL/GenBank/DDBJ whole genome shotgun (WGS) entry which is preliminary data.</text>
</comment>
<feature type="compositionally biased region" description="Basic and acidic residues" evidence="2">
    <location>
        <begin position="299"/>
        <end position="309"/>
    </location>
</feature>
<feature type="domain" description="UspA" evidence="3">
    <location>
        <begin position="153"/>
        <end position="291"/>
    </location>
</feature>
<reference evidence="4" key="1">
    <citation type="journal article" date="2018" name="Curr. Microbiol.">
        <title>Cellulosimicrobium arenosum sp. nov., Isolated from Marine Sediment Sand.</title>
        <authorList>
            <person name="Oh M."/>
            <person name="Kim J.H."/>
            <person name="Yoon J.H."/>
            <person name="Schumann P."/>
            <person name="Kim W."/>
        </authorList>
    </citation>
    <scope>NUCLEOTIDE SEQUENCE</scope>
    <source>
        <strain evidence="4">KCTC 49039</strain>
    </source>
</reference>
<dbReference type="CDD" id="cd00293">
    <property type="entry name" value="USP-like"/>
    <property type="match status" value="1"/>
</dbReference>
<evidence type="ECO:0000256" key="1">
    <source>
        <dbReference type="ARBA" id="ARBA00008791"/>
    </source>
</evidence>
<keyword evidence="5" id="KW-1185">Reference proteome</keyword>
<dbReference type="Proteomes" id="UP000610846">
    <property type="component" value="Unassembled WGS sequence"/>
</dbReference>
<dbReference type="InterPro" id="IPR006015">
    <property type="entry name" value="Universal_stress_UspA"/>
</dbReference>
<dbReference type="InterPro" id="IPR014729">
    <property type="entry name" value="Rossmann-like_a/b/a_fold"/>
</dbReference>
<dbReference type="PRINTS" id="PR01438">
    <property type="entry name" value="UNVRSLSTRESS"/>
</dbReference>
<evidence type="ECO:0000313" key="4">
    <source>
        <dbReference type="EMBL" id="MBD8079362.1"/>
    </source>
</evidence>
<evidence type="ECO:0000259" key="3">
    <source>
        <dbReference type="Pfam" id="PF00582"/>
    </source>
</evidence>
<protein>
    <submittedName>
        <fullName evidence="4">Universal stress protein</fullName>
    </submittedName>
</protein>
<name>A0A927GAW3_9MICO</name>
<dbReference type="EMBL" id="JACYHB010000007">
    <property type="protein sequence ID" value="MBD8079362.1"/>
    <property type="molecule type" value="Genomic_DNA"/>
</dbReference>
<evidence type="ECO:0000313" key="5">
    <source>
        <dbReference type="Proteomes" id="UP000610846"/>
    </source>
</evidence>
<evidence type="ECO:0000256" key="2">
    <source>
        <dbReference type="SAM" id="MobiDB-lite"/>
    </source>
</evidence>
<feature type="region of interest" description="Disordered" evidence="2">
    <location>
        <begin position="290"/>
        <end position="309"/>
    </location>
</feature>
<gene>
    <name evidence="4" type="ORF">IF651_09890</name>
</gene>
<dbReference type="Gene3D" id="3.40.50.620">
    <property type="entry name" value="HUPs"/>
    <property type="match status" value="2"/>
</dbReference>
<organism evidence="4 5">
    <name type="scientific">Cellulosimicrobium arenosum</name>
    <dbReference type="NCBI Taxonomy" id="2708133"/>
    <lineage>
        <taxon>Bacteria</taxon>
        <taxon>Bacillati</taxon>
        <taxon>Actinomycetota</taxon>
        <taxon>Actinomycetes</taxon>
        <taxon>Micrococcales</taxon>
        <taxon>Promicromonosporaceae</taxon>
        <taxon>Cellulosimicrobium</taxon>
    </lineage>
</organism>
<reference evidence="4" key="2">
    <citation type="submission" date="2020-09" db="EMBL/GenBank/DDBJ databases">
        <authorList>
            <person name="Yu Y."/>
        </authorList>
    </citation>
    <scope>NUCLEOTIDE SEQUENCE</scope>
    <source>
        <strain evidence="4">KCTC 49039</strain>
    </source>
</reference>
<dbReference type="PANTHER" id="PTHR46553:SF3">
    <property type="entry name" value="ADENINE NUCLEOTIDE ALPHA HYDROLASES-LIKE SUPERFAMILY PROTEIN"/>
    <property type="match status" value="1"/>
</dbReference>
<accession>A0A927GAW3</accession>
<sequence length="309" mass="32171">MQGVIVGVDGSDEAGYALDWALREAASLDAPLTVVHAWEPTWHDGPRAAGADVPADVAAERLERVRAWLDAARARAGEPAARVDATAHAPRGDAAATLLRLSQDAGPADALVVGRTGRGRLGRLVLGSVPSAVVQHATVPVTVVRGPGLGPGRPVVVGVDGSPTSVHAVRHAAAVALRTGAALEVLLCWQITSLAPLPDSWGWAPPIDDYERFAAVRLDEVLDTAGVGLPDDRVVRSVRHVTPPKGVIEASSHAGRLVLGNRGAGGFDRLLVGSVTRHAVEYAHCPVTVVRPPHATHPSGERPDSSENR</sequence>